<evidence type="ECO:0000256" key="8">
    <source>
        <dbReference type="RuleBase" id="RU362026"/>
    </source>
</evidence>
<dbReference type="EMBL" id="JXBC01000006">
    <property type="protein sequence ID" value="KIU10064.1"/>
    <property type="molecule type" value="Genomic_DNA"/>
</dbReference>
<reference evidence="10 11" key="1">
    <citation type="submission" date="2014-12" db="EMBL/GenBank/DDBJ databases">
        <title>Comparative genome analysis of Bacillus coagulans HM-08, Clostridium butyricum HM-68, Bacillus subtilis HM-66 and Bacillus licheniformis BL-09.</title>
        <authorList>
            <person name="Zhang H."/>
        </authorList>
    </citation>
    <scope>NUCLEOTIDE SEQUENCE [LARGE SCALE GENOMIC DNA]</scope>
    <source>
        <strain evidence="10 11">HM-66</strain>
    </source>
</reference>
<dbReference type="SUPFAM" id="SSF53335">
    <property type="entry name" value="S-adenosyl-L-methionine-dependent methyltransferases"/>
    <property type="match status" value="1"/>
</dbReference>
<comment type="caution">
    <text evidence="10">The sequence shown here is derived from an EMBL/GenBank/DDBJ whole genome shotgun (WGS) entry which is preliminary data.</text>
</comment>
<evidence type="ECO:0000256" key="4">
    <source>
        <dbReference type="ARBA" id="ARBA00022691"/>
    </source>
</evidence>
<dbReference type="InterPro" id="IPR017985">
    <property type="entry name" value="MeTrfase_CN4_CS"/>
</dbReference>
<protein>
    <recommendedName>
        <fullName evidence="8">Methyltransferase</fullName>
        <ecNumber evidence="8">2.1.1.-</ecNumber>
    </recommendedName>
</protein>
<keyword evidence="3" id="KW-0808">Transferase</keyword>
<evidence type="ECO:0000256" key="2">
    <source>
        <dbReference type="ARBA" id="ARBA00022603"/>
    </source>
</evidence>
<evidence type="ECO:0000256" key="6">
    <source>
        <dbReference type="ARBA" id="ARBA00023125"/>
    </source>
</evidence>
<dbReference type="InterPro" id="IPR001091">
    <property type="entry name" value="RM_Methyltransferase"/>
</dbReference>
<dbReference type="GO" id="GO:0015667">
    <property type="term" value="F:site-specific DNA-methyltransferase (cytosine-N4-specific) activity"/>
    <property type="evidence" value="ECO:0007669"/>
    <property type="project" value="UniProtKB-EC"/>
</dbReference>
<evidence type="ECO:0000256" key="1">
    <source>
        <dbReference type="ARBA" id="ARBA00010203"/>
    </source>
</evidence>
<dbReference type="AlphaFoldDB" id="A0A0D1JCH8"/>
<dbReference type="Pfam" id="PF01555">
    <property type="entry name" value="N6_N4_Mtase"/>
    <property type="match status" value="1"/>
</dbReference>
<evidence type="ECO:0000256" key="3">
    <source>
        <dbReference type="ARBA" id="ARBA00022679"/>
    </source>
</evidence>
<accession>A0A0D1JCH8</accession>
<dbReference type="GO" id="GO:0008170">
    <property type="term" value="F:N-methyltransferase activity"/>
    <property type="evidence" value="ECO:0007669"/>
    <property type="project" value="InterPro"/>
</dbReference>
<dbReference type="PATRIC" id="fig|1423.173.peg.3510"/>
<dbReference type="GO" id="GO:0032259">
    <property type="term" value="P:methylation"/>
    <property type="evidence" value="ECO:0007669"/>
    <property type="project" value="UniProtKB-KW"/>
</dbReference>
<sequence length="296" mass="34051">MIQKDIIKNIDCRDIVSEIPKESIDLLITSPPYWAKRIYSESGELGSEHTPEIYVKELADYFDIFEPHIKKEGNLFINIGDTFFGSGAGAWKKYLDDEGNVTQTQKERKEKYFTTKPLQPKIKQDGKLYQNKQLLMIPARFAIEMQSRGWILRDDIIWHKPNRIPASVKDRFNNTYEHVFHFVKAKKYYFNLDAVKVLGANGKPKNPGDVWSINTQPLSGSHTATFPEVLVERIIKSASPEGGVVFDPFLGTGTTWVVAKRLNRITIGTELNKDFFEFAQDRYKESLIESNQLKLL</sequence>
<dbReference type="InterPro" id="IPR029063">
    <property type="entry name" value="SAM-dependent_MTases_sf"/>
</dbReference>
<organism evidence="10 11">
    <name type="scientific">Bacillus subtilis</name>
    <dbReference type="NCBI Taxonomy" id="1423"/>
    <lineage>
        <taxon>Bacteria</taxon>
        <taxon>Bacillati</taxon>
        <taxon>Bacillota</taxon>
        <taxon>Bacilli</taxon>
        <taxon>Bacillales</taxon>
        <taxon>Bacillaceae</taxon>
        <taxon>Bacillus</taxon>
    </lineage>
</organism>
<evidence type="ECO:0000259" key="9">
    <source>
        <dbReference type="Pfam" id="PF01555"/>
    </source>
</evidence>
<dbReference type="EC" id="2.1.1.-" evidence="8"/>
<dbReference type="GO" id="GO:0009307">
    <property type="term" value="P:DNA restriction-modification system"/>
    <property type="evidence" value="ECO:0007669"/>
    <property type="project" value="UniProtKB-KW"/>
</dbReference>
<dbReference type="PANTHER" id="PTHR13370:SF3">
    <property type="entry name" value="TRNA (GUANINE(10)-N2)-METHYLTRANSFERASE HOMOLOG"/>
    <property type="match status" value="1"/>
</dbReference>
<keyword evidence="4" id="KW-0949">S-adenosyl-L-methionine</keyword>
<feature type="domain" description="DNA methylase N-4/N-6" evidence="9">
    <location>
        <begin position="24"/>
        <end position="280"/>
    </location>
</feature>
<evidence type="ECO:0000256" key="5">
    <source>
        <dbReference type="ARBA" id="ARBA00022747"/>
    </source>
</evidence>
<dbReference type="Gene3D" id="3.40.50.150">
    <property type="entry name" value="Vaccinia Virus protein VP39"/>
    <property type="match status" value="1"/>
</dbReference>
<dbReference type="InterPro" id="IPR002941">
    <property type="entry name" value="DNA_methylase_N4/N6"/>
</dbReference>
<evidence type="ECO:0000256" key="7">
    <source>
        <dbReference type="ARBA" id="ARBA00049120"/>
    </source>
</evidence>
<comment type="catalytic activity">
    <reaction evidence="7">
        <text>a 2'-deoxycytidine in DNA + S-adenosyl-L-methionine = an N(4)-methyl-2'-deoxycytidine in DNA + S-adenosyl-L-homocysteine + H(+)</text>
        <dbReference type="Rhea" id="RHEA:16857"/>
        <dbReference type="Rhea" id="RHEA-COMP:11369"/>
        <dbReference type="Rhea" id="RHEA-COMP:13674"/>
        <dbReference type="ChEBI" id="CHEBI:15378"/>
        <dbReference type="ChEBI" id="CHEBI:57856"/>
        <dbReference type="ChEBI" id="CHEBI:59789"/>
        <dbReference type="ChEBI" id="CHEBI:85452"/>
        <dbReference type="ChEBI" id="CHEBI:137933"/>
        <dbReference type="EC" id="2.1.1.113"/>
    </reaction>
</comment>
<evidence type="ECO:0000313" key="11">
    <source>
        <dbReference type="Proteomes" id="UP000032247"/>
    </source>
</evidence>
<dbReference type="PROSITE" id="PS00093">
    <property type="entry name" value="N4_MTASE"/>
    <property type="match status" value="1"/>
</dbReference>
<keyword evidence="6" id="KW-0238">DNA-binding</keyword>
<proteinExistence type="inferred from homology"/>
<dbReference type="GO" id="GO:0005737">
    <property type="term" value="C:cytoplasm"/>
    <property type="evidence" value="ECO:0007669"/>
    <property type="project" value="TreeGrafter"/>
</dbReference>
<dbReference type="PRINTS" id="PR00508">
    <property type="entry name" value="S21N4MTFRASE"/>
</dbReference>
<dbReference type="GO" id="GO:0003677">
    <property type="term" value="F:DNA binding"/>
    <property type="evidence" value="ECO:0007669"/>
    <property type="project" value="UniProtKB-KW"/>
</dbReference>
<comment type="similarity">
    <text evidence="1">Belongs to the N(4)/N(6)-methyltransferase family. N(4) subfamily.</text>
</comment>
<gene>
    <name evidence="10" type="ORF">SC09_Contig28orf00230</name>
</gene>
<name>A0A0D1JCH8_BACIU</name>
<dbReference type="Proteomes" id="UP000032247">
    <property type="component" value="Unassembled WGS sequence"/>
</dbReference>
<dbReference type="GO" id="GO:0009007">
    <property type="term" value="F:site-specific DNA-methyltransferase (adenine-specific) activity"/>
    <property type="evidence" value="ECO:0007669"/>
    <property type="project" value="TreeGrafter"/>
</dbReference>
<keyword evidence="5" id="KW-0680">Restriction system</keyword>
<dbReference type="PANTHER" id="PTHR13370">
    <property type="entry name" value="RNA METHYLASE-RELATED"/>
    <property type="match status" value="1"/>
</dbReference>
<evidence type="ECO:0000313" key="10">
    <source>
        <dbReference type="EMBL" id="KIU10064.1"/>
    </source>
</evidence>
<keyword evidence="2" id="KW-0489">Methyltransferase</keyword>